<dbReference type="STRING" id="62062.ENSHHUP00000089442"/>
<name>A0A4W5RL70_9TELE</name>
<reference evidence="2" key="1">
    <citation type="submission" date="2018-06" db="EMBL/GenBank/DDBJ databases">
        <title>Genome assembly of Danube salmon.</title>
        <authorList>
            <person name="Macqueen D.J."/>
            <person name="Gundappa M.K."/>
        </authorList>
    </citation>
    <scope>NUCLEOTIDE SEQUENCE [LARGE SCALE GENOMIC DNA]</scope>
</reference>
<sequence>MALTGKQQRLPLSSSMHGWVSQLAWHLPVETPNNLVRMRNQSLGQSAPSLTAGLKELSLPRRGSLIWPATQHRCHGNSSLLQHLLSPTSLLPSFHTSSSQPSLLLYSTSAHSDGPLSAPVHQVGNAFLWSCRTSNRKSLIVTSSTSPTLPRPHSPLHGHPGKTQTHTYNPHQIWSFYMVFLSQSKFSIAVHYNINKQHAVSLWGFSSEKCTCGPPEIQHHISVFRKYME</sequence>
<protein>
    <submittedName>
        <fullName evidence="1">Uncharacterized protein</fullName>
    </submittedName>
</protein>
<dbReference type="Ensembl" id="ENSHHUT00000092219.1">
    <property type="protein sequence ID" value="ENSHHUP00000089442.1"/>
    <property type="gene ID" value="ENSHHUG00000051641.1"/>
</dbReference>
<reference evidence="1" key="3">
    <citation type="submission" date="2025-09" db="UniProtKB">
        <authorList>
            <consortium name="Ensembl"/>
        </authorList>
    </citation>
    <scope>IDENTIFICATION</scope>
</reference>
<keyword evidence="2" id="KW-1185">Reference proteome</keyword>
<evidence type="ECO:0000313" key="1">
    <source>
        <dbReference type="Ensembl" id="ENSHHUP00000089442.1"/>
    </source>
</evidence>
<proteinExistence type="predicted"/>
<accession>A0A4W5RL70</accession>
<dbReference type="GeneTree" id="ENSGT00940000155705"/>
<organism evidence="1 2">
    <name type="scientific">Hucho hucho</name>
    <name type="common">huchen</name>
    <dbReference type="NCBI Taxonomy" id="62062"/>
    <lineage>
        <taxon>Eukaryota</taxon>
        <taxon>Metazoa</taxon>
        <taxon>Chordata</taxon>
        <taxon>Craniata</taxon>
        <taxon>Vertebrata</taxon>
        <taxon>Euteleostomi</taxon>
        <taxon>Actinopterygii</taxon>
        <taxon>Neopterygii</taxon>
        <taxon>Teleostei</taxon>
        <taxon>Protacanthopterygii</taxon>
        <taxon>Salmoniformes</taxon>
        <taxon>Salmonidae</taxon>
        <taxon>Salmoninae</taxon>
        <taxon>Hucho</taxon>
    </lineage>
</organism>
<dbReference type="Proteomes" id="UP000314982">
    <property type="component" value="Unassembled WGS sequence"/>
</dbReference>
<dbReference type="AlphaFoldDB" id="A0A4W5RL70"/>
<reference evidence="1" key="2">
    <citation type="submission" date="2025-08" db="UniProtKB">
        <authorList>
            <consortium name="Ensembl"/>
        </authorList>
    </citation>
    <scope>IDENTIFICATION</scope>
</reference>
<evidence type="ECO:0000313" key="2">
    <source>
        <dbReference type="Proteomes" id="UP000314982"/>
    </source>
</evidence>